<evidence type="ECO:0000256" key="5">
    <source>
        <dbReference type="ARBA" id="ARBA00022847"/>
    </source>
</evidence>
<evidence type="ECO:0000256" key="13">
    <source>
        <dbReference type="RuleBase" id="RU362091"/>
    </source>
</evidence>
<name>A0ABY7E305_MYAAR</name>
<feature type="transmembrane region" description="Helical" evidence="15">
    <location>
        <begin position="100"/>
        <end position="121"/>
    </location>
</feature>
<keyword evidence="5" id="KW-0769">Symport</keyword>
<feature type="transmembrane region" description="Helical" evidence="15">
    <location>
        <begin position="338"/>
        <end position="356"/>
    </location>
</feature>
<evidence type="ECO:0000256" key="11">
    <source>
        <dbReference type="ARBA" id="ARBA00023180"/>
    </source>
</evidence>
<evidence type="ECO:0000256" key="10">
    <source>
        <dbReference type="ARBA" id="ARBA00023136"/>
    </source>
</evidence>
<keyword evidence="14" id="KW-0175">Coiled coil</keyword>
<dbReference type="InterPro" id="IPR038377">
    <property type="entry name" value="Na/Glc_symporter_sf"/>
</dbReference>
<keyword evidence="11" id="KW-0325">Glycoprotein</keyword>
<feature type="transmembrane region" description="Helical" evidence="15">
    <location>
        <begin position="7"/>
        <end position="27"/>
    </location>
</feature>
<accession>A0ABY7E305</accession>
<evidence type="ECO:0000256" key="4">
    <source>
        <dbReference type="ARBA" id="ARBA00022692"/>
    </source>
</evidence>
<evidence type="ECO:0000256" key="15">
    <source>
        <dbReference type="SAM" id="Phobius"/>
    </source>
</evidence>
<dbReference type="InterPro" id="IPR052244">
    <property type="entry name" value="Choline_transporter"/>
</dbReference>
<feature type="transmembrane region" description="Helical" evidence="15">
    <location>
        <begin position="441"/>
        <end position="462"/>
    </location>
</feature>
<keyword evidence="17" id="KW-1185">Reference proteome</keyword>
<feature type="coiled-coil region" evidence="14">
    <location>
        <begin position="460"/>
        <end position="515"/>
    </location>
</feature>
<dbReference type="InterPro" id="IPR001734">
    <property type="entry name" value="Na/solute_symporter"/>
</dbReference>
<proteinExistence type="inferred from homology"/>
<comment type="subcellular location">
    <subcellularLocation>
        <location evidence="1">Membrane</location>
        <topology evidence="1">Multi-pass membrane protein</topology>
    </subcellularLocation>
</comment>
<dbReference type="Proteomes" id="UP001164746">
    <property type="component" value="Chromosome 5"/>
</dbReference>
<comment type="similarity">
    <text evidence="2 13">Belongs to the sodium:solute symporter (SSF) (TC 2.A.21) family.</text>
</comment>
<evidence type="ECO:0000256" key="7">
    <source>
        <dbReference type="ARBA" id="ARBA00022989"/>
    </source>
</evidence>
<feature type="transmembrane region" description="Helical" evidence="15">
    <location>
        <begin position="78"/>
        <end position="94"/>
    </location>
</feature>
<evidence type="ECO:0000313" key="16">
    <source>
        <dbReference type="EMBL" id="WAR04230.1"/>
    </source>
</evidence>
<feature type="transmembrane region" description="Helical" evidence="15">
    <location>
        <begin position="171"/>
        <end position="190"/>
    </location>
</feature>
<keyword evidence="8" id="KW-0915">Sodium</keyword>
<keyword evidence="4 15" id="KW-0812">Transmembrane</keyword>
<evidence type="ECO:0000313" key="17">
    <source>
        <dbReference type="Proteomes" id="UP001164746"/>
    </source>
</evidence>
<dbReference type="EMBL" id="CP111016">
    <property type="protein sequence ID" value="WAR04230.1"/>
    <property type="molecule type" value="Genomic_DNA"/>
</dbReference>
<sequence length="547" mass="58948">MEVNVAALVVLICFYLVILVVGVLAARWKGHTGQPSLESSIVADRNIPTSVGIFTMTGGLVYAGPMRERNYMTMLDPFYERFGSVVVFLVYLASLVGDLFWTASILIALVTSAGVTVAYTMVGQMISVAYTDVVQLFFIMFGLALSIPFVLTNEHVGSIKATSDVWVGELPSSAVLPWIDLFIAMTFGTIPWQSYMQRVLSVKGKRQAQVLSVVGGCLSLILVVPSIIIGAASTSADWKATSLGVSPLDADKSSMVLPYVLNEFTPKAVSILGLGAISAAVMSSMDSSILGSSSMFTYNIYRQIFRPQASPVELLWAQRLAILVLGVVATGISLHVPIIYGLFVMAGDIVFVIVLPQLTCALFVPMSNGYGAVCGYVLGIVLRIGAGEPFLNLDPYIRYPSYSETDGQSTMANITANNDDQPWYKDLADPELGVVGGLSNAAFFGGIIGGLVLIVAIGGLIYHCKRKKELEEEVRKAEQEKARANNKVAPTGDLYEEMEDEIAKHEAQKKKLSKYLAFLLQKDGAGLAAANQRRAAAQRAAANKGWF</sequence>
<evidence type="ECO:0000256" key="14">
    <source>
        <dbReference type="SAM" id="Coils"/>
    </source>
</evidence>
<evidence type="ECO:0000256" key="9">
    <source>
        <dbReference type="ARBA" id="ARBA00023065"/>
    </source>
</evidence>
<feature type="transmembrane region" description="Helical" evidence="15">
    <location>
        <begin position="133"/>
        <end position="151"/>
    </location>
</feature>
<dbReference type="PANTHER" id="PTHR45897:SF4">
    <property type="entry name" value="HIGH-AFFINITY CHOLINE TRANSPORTER 1"/>
    <property type="match status" value="1"/>
</dbReference>
<evidence type="ECO:0000256" key="2">
    <source>
        <dbReference type="ARBA" id="ARBA00006434"/>
    </source>
</evidence>
<dbReference type="CDD" id="cd11474">
    <property type="entry name" value="SLC5sbd_CHT"/>
    <property type="match status" value="1"/>
</dbReference>
<keyword evidence="7 15" id="KW-1133">Transmembrane helix</keyword>
<keyword evidence="10 15" id="KW-0472">Membrane</keyword>
<evidence type="ECO:0000256" key="12">
    <source>
        <dbReference type="ARBA" id="ARBA00023201"/>
    </source>
</evidence>
<evidence type="ECO:0000256" key="8">
    <source>
        <dbReference type="ARBA" id="ARBA00023053"/>
    </source>
</evidence>
<dbReference type="PANTHER" id="PTHR45897">
    <property type="entry name" value="HIGH-AFFINITY CHOLINE TRANSPORTER 1"/>
    <property type="match status" value="1"/>
</dbReference>
<keyword evidence="12" id="KW-0739">Sodium transport</keyword>
<feature type="transmembrane region" description="Helical" evidence="15">
    <location>
        <begin position="368"/>
        <end position="386"/>
    </location>
</feature>
<dbReference type="Gene3D" id="1.20.1730.10">
    <property type="entry name" value="Sodium/glucose cotransporter"/>
    <property type="match status" value="1"/>
</dbReference>
<feature type="transmembrane region" description="Helical" evidence="15">
    <location>
        <begin position="210"/>
        <end position="232"/>
    </location>
</feature>
<feature type="transmembrane region" description="Helical" evidence="15">
    <location>
        <begin position="268"/>
        <end position="291"/>
    </location>
</feature>
<feature type="transmembrane region" description="Helical" evidence="15">
    <location>
        <begin position="312"/>
        <end position="332"/>
    </location>
</feature>
<feature type="transmembrane region" description="Helical" evidence="15">
    <location>
        <begin position="47"/>
        <end position="66"/>
    </location>
</feature>
<gene>
    <name evidence="16" type="ORF">MAR_019599</name>
</gene>
<dbReference type="Pfam" id="PF00474">
    <property type="entry name" value="SSF"/>
    <property type="match status" value="1"/>
</dbReference>
<evidence type="ECO:0000256" key="1">
    <source>
        <dbReference type="ARBA" id="ARBA00004141"/>
    </source>
</evidence>
<keyword evidence="9" id="KW-0406">Ion transport</keyword>
<evidence type="ECO:0000256" key="6">
    <source>
        <dbReference type="ARBA" id="ARBA00022979"/>
    </source>
</evidence>
<organism evidence="16 17">
    <name type="scientific">Mya arenaria</name>
    <name type="common">Soft-shell clam</name>
    <dbReference type="NCBI Taxonomy" id="6604"/>
    <lineage>
        <taxon>Eukaryota</taxon>
        <taxon>Metazoa</taxon>
        <taxon>Spiralia</taxon>
        <taxon>Lophotrochozoa</taxon>
        <taxon>Mollusca</taxon>
        <taxon>Bivalvia</taxon>
        <taxon>Autobranchia</taxon>
        <taxon>Heteroconchia</taxon>
        <taxon>Euheterodonta</taxon>
        <taxon>Imparidentia</taxon>
        <taxon>Neoheterodontei</taxon>
        <taxon>Myida</taxon>
        <taxon>Myoidea</taxon>
        <taxon>Myidae</taxon>
        <taxon>Mya</taxon>
    </lineage>
</organism>
<dbReference type="PROSITE" id="PS50283">
    <property type="entry name" value="NA_SOLUT_SYMP_3"/>
    <property type="match status" value="1"/>
</dbReference>
<evidence type="ECO:0000256" key="3">
    <source>
        <dbReference type="ARBA" id="ARBA00022448"/>
    </source>
</evidence>
<protein>
    <submittedName>
        <fullName evidence="16">SC5A7-like protein</fullName>
    </submittedName>
</protein>
<keyword evidence="3" id="KW-0813">Transport</keyword>
<reference evidence="16" key="1">
    <citation type="submission" date="2022-11" db="EMBL/GenBank/DDBJ databases">
        <title>Centuries of genome instability and evolution in soft-shell clam transmissible cancer (bioRxiv).</title>
        <authorList>
            <person name="Hart S.F.M."/>
            <person name="Yonemitsu M.A."/>
            <person name="Giersch R.M."/>
            <person name="Beal B.F."/>
            <person name="Arriagada G."/>
            <person name="Davis B.W."/>
            <person name="Ostrander E.A."/>
            <person name="Goff S.P."/>
            <person name="Metzger M.J."/>
        </authorList>
    </citation>
    <scope>NUCLEOTIDE SEQUENCE</scope>
    <source>
        <strain evidence="16">MELC-2E11</strain>
        <tissue evidence="16">Siphon/mantle</tissue>
    </source>
</reference>
<keyword evidence="6" id="KW-0530">Neurotransmitter biosynthesis</keyword>